<dbReference type="CDD" id="cd04301">
    <property type="entry name" value="NAT_SF"/>
    <property type="match status" value="1"/>
</dbReference>
<dbReference type="Gene3D" id="3.40.630.30">
    <property type="match status" value="1"/>
</dbReference>
<keyword evidence="2" id="KW-0687">Ribonucleoprotein</keyword>
<name>A0A839N1Z3_9MICO</name>
<dbReference type="GO" id="GO:0016747">
    <property type="term" value="F:acyltransferase activity, transferring groups other than amino-acyl groups"/>
    <property type="evidence" value="ECO:0007669"/>
    <property type="project" value="InterPro"/>
</dbReference>
<gene>
    <name evidence="2" type="ORF">FHU39_000803</name>
</gene>
<protein>
    <submittedName>
        <fullName evidence="2">Ribosomal protein S18 acetylase RimI-like enzyme</fullName>
    </submittedName>
</protein>
<dbReference type="InterPro" id="IPR000182">
    <property type="entry name" value="GNAT_dom"/>
</dbReference>
<dbReference type="EMBL" id="JACHVQ010000001">
    <property type="protein sequence ID" value="MBB2890819.1"/>
    <property type="molecule type" value="Genomic_DNA"/>
</dbReference>
<keyword evidence="3" id="KW-1185">Reference proteome</keyword>
<evidence type="ECO:0000313" key="2">
    <source>
        <dbReference type="EMBL" id="MBB2890819.1"/>
    </source>
</evidence>
<dbReference type="AlphaFoldDB" id="A0A839N1Z3"/>
<proteinExistence type="predicted"/>
<keyword evidence="2" id="KW-0689">Ribosomal protein</keyword>
<reference evidence="2 3" key="1">
    <citation type="submission" date="2020-08" db="EMBL/GenBank/DDBJ databases">
        <title>Sequencing the genomes of 1000 actinobacteria strains.</title>
        <authorList>
            <person name="Klenk H.-P."/>
        </authorList>
    </citation>
    <scope>NUCLEOTIDE SEQUENCE [LARGE SCALE GENOMIC DNA]</scope>
    <source>
        <strain evidence="2 3">DSM 105369</strain>
    </source>
</reference>
<sequence length="171" mass="19209">MTRIETVDGATAASYTDGVFAVYDTVFGDRPDQLVWREQLFDRHRRRSGFRLALALDADRVLGFSWGYRGARGQYWPDLVARTLPDVGAEWVGDHFEFVELAVEPEARRHGFGRRLHDALLDGLTGRALLGTSADDADPAVRLYQSRGWRTLGLLDGERRVMGVRLPTTSS</sequence>
<accession>A0A839N1Z3</accession>
<dbReference type="SUPFAM" id="SSF55729">
    <property type="entry name" value="Acyl-CoA N-acyltransferases (Nat)"/>
    <property type="match status" value="1"/>
</dbReference>
<evidence type="ECO:0000313" key="3">
    <source>
        <dbReference type="Proteomes" id="UP000559182"/>
    </source>
</evidence>
<comment type="caution">
    <text evidence="2">The sequence shown here is derived from an EMBL/GenBank/DDBJ whole genome shotgun (WGS) entry which is preliminary data.</text>
</comment>
<dbReference type="RefSeq" id="WP_183319171.1">
    <property type="nucleotide sequence ID" value="NZ_JACHVQ010000001.1"/>
</dbReference>
<dbReference type="Pfam" id="PF00583">
    <property type="entry name" value="Acetyltransf_1"/>
    <property type="match status" value="1"/>
</dbReference>
<organism evidence="2 3">
    <name type="scientific">Flexivirga oryzae</name>
    <dbReference type="NCBI Taxonomy" id="1794944"/>
    <lineage>
        <taxon>Bacteria</taxon>
        <taxon>Bacillati</taxon>
        <taxon>Actinomycetota</taxon>
        <taxon>Actinomycetes</taxon>
        <taxon>Micrococcales</taxon>
        <taxon>Dermacoccaceae</taxon>
        <taxon>Flexivirga</taxon>
    </lineage>
</organism>
<feature type="domain" description="N-acetyltransferase" evidence="1">
    <location>
        <begin position="5"/>
        <end position="167"/>
    </location>
</feature>
<dbReference type="GO" id="GO:0005840">
    <property type="term" value="C:ribosome"/>
    <property type="evidence" value="ECO:0007669"/>
    <property type="project" value="UniProtKB-KW"/>
</dbReference>
<dbReference type="Proteomes" id="UP000559182">
    <property type="component" value="Unassembled WGS sequence"/>
</dbReference>
<dbReference type="PROSITE" id="PS51186">
    <property type="entry name" value="GNAT"/>
    <property type="match status" value="1"/>
</dbReference>
<evidence type="ECO:0000259" key="1">
    <source>
        <dbReference type="PROSITE" id="PS51186"/>
    </source>
</evidence>
<dbReference type="InterPro" id="IPR016181">
    <property type="entry name" value="Acyl_CoA_acyltransferase"/>
</dbReference>